<organism evidence="2 3">
    <name type="scientific">Temnothorax longispinosus</name>
    <dbReference type="NCBI Taxonomy" id="300112"/>
    <lineage>
        <taxon>Eukaryota</taxon>
        <taxon>Metazoa</taxon>
        <taxon>Ecdysozoa</taxon>
        <taxon>Arthropoda</taxon>
        <taxon>Hexapoda</taxon>
        <taxon>Insecta</taxon>
        <taxon>Pterygota</taxon>
        <taxon>Neoptera</taxon>
        <taxon>Endopterygota</taxon>
        <taxon>Hymenoptera</taxon>
        <taxon>Apocrita</taxon>
        <taxon>Aculeata</taxon>
        <taxon>Formicoidea</taxon>
        <taxon>Formicidae</taxon>
        <taxon>Myrmicinae</taxon>
        <taxon>Temnothorax</taxon>
    </lineage>
</organism>
<evidence type="ECO:0000256" key="1">
    <source>
        <dbReference type="SAM" id="Phobius"/>
    </source>
</evidence>
<keyword evidence="1" id="KW-0472">Membrane</keyword>
<keyword evidence="3" id="KW-1185">Reference proteome</keyword>
<protein>
    <submittedName>
        <fullName evidence="2">Uncharacterized protein</fullName>
    </submittedName>
</protein>
<dbReference type="Proteomes" id="UP000310200">
    <property type="component" value="Unassembled WGS sequence"/>
</dbReference>
<feature type="non-terminal residue" evidence="2">
    <location>
        <position position="1"/>
    </location>
</feature>
<keyword evidence="1" id="KW-1133">Transmembrane helix</keyword>
<comment type="caution">
    <text evidence="2">The sequence shown here is derived from an EMBL/GenBank/DDBJ whole genome shotgun (WGS) entry which is preliminary data.</text>
</comment>
<evidence type="ECO:0000313" key="3">
    <source>
        <dbReference type="Proteomes" id="UP000310200"/>
    </source>
</evidence>
<gene>
    <name evidence="2" type="ORF">DBV15_03616</name>
</gene>
<sequence length="114" mass="12474">TVSRALTQEIKRVTGERQRKAAANLLLTSFAVLLCARHAYGRSCTANARKTTTTTKRGRPTMSQHSCVKTDTFNRAKRNAQGGKNVGRETQRKIKLFTGDISHADTTDGHSVSA</sequence>
<accession>A0A4S2KLN9</accession>
<dbReference type="AlphaFoldDB" id="A0A4S2KLN9"/>
<feature type="transmembrane region" description="Helical" evidence="1">
    <location>
        <begin position="21"/>
        <end position="40"/>
    </location>
</feature>
<keyword evidence="1" id="KW-0812">Transmembrane</keyword>
<evidence type="ECO:0000313" key="2">
    <source>
        <dbReference type="EMBL" id="TGZ50156.1"/>
    </source>
</evidence>
<dbReference type="EMBL" id="QBLH01002019">
    <property type="protein sequence ID" value="TGZ50156.1"/>
    <property type="molecule type" value="Genomic_DNA"/>
</dbReference>
<proteinExistence type="predicted"/>
<reference evidence="2 3" key="1">
    <citation type="journal article" date="2019" name="Philos. Trans. R. Soc. Lond., B, Biol. Sci.">
        <title>Ant behaviour and brain gene expression of defending hosts depend on the ecological success of the intruding social parasite.</title>
        <authorList>
            <person name="Kaur R."/>
            <person name="Stoldt M."/>
            <person name="Jongepier E."/>
            <person name="Feldmeyer B."/>
            <person name="Menzel F."/>
            <person name="Bornberg-Bauer E."/>
            <person name="Foitzik S."/>
        </authorList>
    </citation>
    <scope>NUCLEOTIDE SEQUENCE [LARGE SCALE GENOMIC DNA]</scope>
    <source>
        <tissue evidence="2">Whole body</tissue>
    </source>
</reference>
<name>A0A4S2KLN9_9HYME</name>